<dbReference type="GO" id="GO:0003677">
    <property type="term" value="F:DNA binding"/>
    <property type="evidence" value="ECO:0007669"/>
    <property type="project" value="UniProtKB-KW"/>
</dbReference>
<dbReference type="AlphaFoldDB" id="A0A4R7UX50"/>
<dbReference type="OrthoDB" id="9792527at2"/>
<dbReference type="InterPro" id="IPR002577">
    <property type="entry name" value="HTH_HxlR"/>
</dbReference>
<dbReference type="InterPro" id="IPR036527">
    <property type="entry name" value="SCP2_sterol-bd_dom_sf"/>
</dbReference>
<keyword evidence="3" id="KW-0804">Transcription</keyword>
<feature type="domain" description="HTH hxlR-type" evidence="4">
    <location>
        <begin position="53"/>
        <end position="151"/>
    </location>
</feature>
<comment type="caution">
    <text evidence="5">The sequence shown here is derived from an EMBL/GenBank/DDBJ whole genome shotgun (WGS) entry which is preliminary data.</text>
</comment>
<evidence type="ECO:0000313" key="5">
    <source>
        <dbReference type="EMBL" id="TDV41090.1"/>
    </source>
</evidence>
<name>A0A4R7UX50_9PSEU</name>
<dbReference type="Gene3D" id="3.30.1050.10">
    <property type="entry name" value="SCP2 sterol-binding domain"/>
    <property type="match status" value="1"/>
</dbReference>
<accession>A0A4R7UX50</accession>
<evidence type="ECO:0000256" key="3">
    <source>
        <dbReference type="ARBA" id="ARBA00023163"/>
    </source>
</evidence>
<evidence type="ECO:0000256" key="1">
    <source>
        <dbReference type="ARBA" id="ARBA00023015"/>
    </source>
</evidence>
<protein>
    <submittedName>
        <fullName evidence="5">HxlR family transcriptional regulator</fullName>
    </submittedName>
</protein>
<reference evidence="5 6" key="1">
    <citation type="submission" date="2019-03" db="EMBL/GenBank/DDBJ databases">
        <title>Genomic Encyclopedia of Archaeal and Bacterial Type Strains, Phase II (KMG-II): from individual species to whole genera.</title>
        <authorList>
            <person name="Goeker M."/>
        </authorList>
    </citation>
    <scope>NUCLEOTIDE SEQUENCE [LARGE SCALE GENOMIC DNA]</scope>
    <source>
        <strain evidence="5 6">DSM 45499</strain>
    </source>
</reference>
<evidence type="ECO:0000313" key="6">
    <source>
        <dbReference type="Proteomes" id="UP000294927"/>
    </source>
</evidence>
<evidence type="ECO:0000256" key="2">
    <source>
        <dbReference type="ARBA" id="ARBA00023125"/>
    </source>
</evidence>
<dbReference type="Pfam" id="PF01638">
    <property type="entry name" value="HxlR"/>
    <property type="match status" value="1"/>
</dbReference>
<organism evidence="5 6">
    <name type="scientific">Actinophytocola oryzae</name>
    <dbReference type="NCBI Taxonomy" id="502181"/>
    <lineage>
        <taxon>Bacteria</taxon>
        <taxon>Bacillati</taxon>
        <taxon>Actinomycetota</taxon>
        <taxon>Actinomycetes</taxon>
        <taxon>Pseudonocardiales</taxon>
        <taxon>Pseudonocardiaceae</taxon>
    </lineage>
</organism>
<dbReference type="InterPro" id="IPR036388">
    <property type="entry name" value="WH-like_DNA-bd_sf"/>
</dbReference>
<proteinExistence type="predicted"/>
<keyword evidence="2" id="KW-0238">DNA-binding</keyword>
<dbReference type="SUPFAM" id="SSF46785">
    <property type="entry name" value="Winged helix' DNA-binding domain"/>
    <property type="match status" value="1"/>
</dbReference>
<dbReference type="Gene3D" id="1.10.10.10">
    <property type="entry name" value="Winged helix-like DNA-binding domain superfamily/Winged helix DNA-binding domain"/>
    <property type="match status" value="1"/>
</dbReference>
<sequence>MTDSAWKVVMDGDGLTITGDGFSLTTNSSDQGSLDTVVTELQGIVRGTYGQYCGLSRAIEVVGERWGMLVVRDLLTNPKSALELHQGLPGVPLNLLTMRIREMAFCGVLEKSGTIDEDGHEQYQLTRYGRRLEDVLLAFGRWGSAMLAEPRPEDIVTEDSLMVAMRATFLRDAAIGRSARYELRFDEIVIHVVVEDGHLEVGRGPLAGAPVIEPGHTMKDLLARVMTVDEAMASGQVHVTGGADTLASFLTMFALPYQPVPQRSLV</sequence>
<dbReference type="EMBL" id="SOCP01000021">
    <property type="protein sequence ID" value="TDV41090.1"/>
    <property type="molecule type" value="Genomic_DNA"/>
</dbReference>
<evidence type="ECO:0000259" key="4">
    <source>
        <dbReference type="PROSITE" id="PS51118"/>
    </source>
</evidence>
<dbReference type="PROSITE" id="PS51118">
    <property type="entry name" value="HTH_HXLR"/>
    <property type="match status" value="1"/>
</dbReference>
<dbReference type="PANTHER" id="PTHR33204:SF18">
    <property type="entry name" value="TRANSCRIPTIONAL REGULATORY PROTEIN"/>
    <property type="match status" value="1"/>
</dbReference>
<dbReference type="Proteomes" id="UP000294927">
    <property type="component" value="Unassembled WGS sequence"/>
</dbReference>
<gene>
    <name evidence="5" type="ORF">CLV71_121156</name>
</gene>
<keyword evidence="6" id="KW-1185">Reference proteome</keyword>
<dbReference type="InterPro" id="IPR036390">
    <property type="entry name" value="WH_DNA-bd_sf"/>
</dbReference>
<keyword evidence="1" id="KW-0805">Transcription regulation</keyword>
<dbReference type="PANTHER" id="PTHR33204">
    <property type="entry name" value="TRANSCRIPTIONAL REGULATOR, MARR FAMILY"/>
    <property type="match status" value="1"/>
</dbReference>